<name>A0A1I3U8H9_9RHOB</name>
<keyword evidence="1" id="KW-1133">Transmembrane helix</keyword>
<feature type="transmembrane region" description="Helical" evidence="1">
    <location>
        <begin position="237"/>
        <end position="255"/>
    </location>
</feature>
<dbReference type="AlphaFoldDB" id="A0A1I3U8H9"/>
<evidence type="ECO:0000313" key="3">
    <source>
        <dbReference type="Proteomes" id="UP000183299"/>
    </source>
</evidence>
<protein>
    <submittedName>
        <fullName evidence="2">Uncharacterized protein involved in response to NO</fullName>
    </submittedName>
</protein>
<dbReference type="GeneID" id="98665924"/>
<feature type="transmembrane region" description="Helical" evidence="1">
    <location>
        <begin position="267"/>
        <end position="290"/>
    </location>
</feature>
<feature type="transmembrane region" description="Helical" evidence="1">
    <location>
        <begin position="56"/>
        <end position="73"/>
    </location>
</feature>
<evidence type="ECO:0000256" key="1">
    <source>
        <dbReference type="SAM" id="Phobius"/>
    </source>
</evidence>
<dbReference type="InterPro" id="IPR010266">
    <property type="entry name" value="NnrS"/>
</dbReference>
<feature type="transmembrane region" description="Helical" evidence="1">
    <location>
        <begin position="170"/>
        <end position="188"/>
    </location>
</feature>
<feature type="transmembrane region" description="Helical" evidence="1">
    <location>
        <begin position="12"/>
        <end position="36"/>
    </location>
</feature>
<keyword evidence="1" id="KW-0812">Transmembrane</keyword>
<feature type="transmembrane region" description="Helical" evidence="1">
    <location>
        <begin position="140"/>
        <end position="158"/>
    </location>
</feature>
<feature type="transmembrane region" description="Helical" evidence="1">
    <location>
        <begin position="109"/>
        <end position="128"/>
    </location>
</feature>
<gene>
    <name evidence="2" type="ORF">SAMN04488138_110117</name>
</gene>
<evidence type="ECO:0000313" key="2">
    <source>
        <dbReference type="EMBL" id="SFJ79222.1"/>
    </source>
</evidence>
<dbReference type="OrthoDB" id="9770040at2"/>
<dbReference type="RefSeq" id="WP_066605450.1">
    <property type="nucleotide sequence ID" value="NZ_FORY01000010.1"/>
</dbReference>
<feature type="transmembrane region" description="Helical" evidence="1">
    <location>
        <begin position="361"/>
        <end position="384"/>
    </location>
</feature>
<feature type="transmembrane region" description="Helical" evidence="1">
    <location>
        <begin position="209"/>
        <end position="231"/>
    </location>
</feature>
<feature type="transmembrane region" description="Helical" evidence="1">
    <location>
        <begin position="85"/>
        <end position="103"/>
    </location>
</feature>
<accession>A0A1I3U8H9</accession>
<dbReference type="STRING" id="576117.SAMN04488138_110117"/>
<dbReference type="EMBL" id="FORY01000010">
    <property type="protein sequence ID" value="SFJ79222.1"/>
    <property type="molecule type" value="Genomic_DNA"/>
</dbReference>
<dbReference type="Proteomes" id="UP000183299">
    <property type="component" value="Unassembled WGS sequence"/>
</dbReference>
<sequence>MKRFFSLILGEGFRVFFLGAVFLALLSLSLWLAAYFGGLDITPERISPSDWHAHELVFGYGGATLAGFFLTAVPNWTGAKAARHFYIGAAALIWLLARVAILYMDNLLFTGVAVVELLFVPFIGAKIATQLVRKPKPQNVVFLIFLTFFWIGDCLVLLDWGGHTAGRAGIGLRVGLLSLAAMILVLGGRVTPAFTRNAMHRAGIEVAELADPAVFTPVALVLAIALPVVQLLYPDTLLSGIITLIVGLFALIRVAKWQNRFQWSQPILWTLHLSYGTVGVGLVFWGLAMVGFGSEVAGLHFLAVGGVGGMTVSVMSRASLGHSGRPLVAPSAMVIAYVLLPVAALMRWLGGMNVWGLYTPLVFLSGLIWCFAFALVAGVFWPILTHSRAPRPSVTSPPT</sequence>
<keyword evidence="1" id="KW-0472">Membrane</keyword>
<proteinExistence type="predicted"/>
<dbReference type="Pfam" id="PF05940">
    <property type="entry name" value="NnrS"/>
    <property type="match status" value="1"/>
</dbReference>
<reference evidence="2 3" key="1">
    <citation type="submission" date="2016-10" db="EMBL/GenBank/DDBJ databases">
        <authorList>
            <person name="de Groot N.N."/>
        </authorList>
    </citation>
    <scope>NUCLEOTIDE SEQUENCE [LARGE SCALE GENOMIC DNA]</scope>
    <source>
        <strain evidence="2 3">CGMCC 1.8891</strain>
    </source>
</reference>
<organism evidence="2 3">
    <name type="scientific">Celeribacter halophilus</name>
    <dbReference type="NCBI Taxonomy" id="576117"/>
    <lineage>
        <taxon>Bacteria</taxon>
        <taxon>Pseudomonadati</taxon>
        <taxon>Pseudomonadota</taxon>
        <taxon>Alphaproteobacteria</taxon>
        <taxon>Rhodobacterales</taxon>
        <taxon>Roseobacteraceae</taxon>
        <taxon>Celeribacter</taxon>
    </lineage>
</organism>
<keyword evidence="3" id="KW-1185">Reference proteome</keyword>
<feature type="transmembrane region" description="Helical" evidence="1">
    <location>
        <begin position="327"/>
        <end position="349"/>
    </location>
</feature>
<feature type="transmembrane region" description="Helical" evidence="1">
    <location>
        <begin position="296"/>
        <end position="315"/>
    </location>
</feature>